<dbReference type="InterPro" id="IPR022602">
    <property type="entry name" value="DUF2813"/>
</dbReference>
<keyword evidence="3" id="KW-0540">Nuclease</keyword>
<dbReference type="EMBL" id="LDOV01000010">
    <property type="protein sequence ID" value="KLV01957.1"/>
    <property type="molecule type" value="Genomic_DNA"/>
</dbReference>
<comment type="caution">
    <text evidence="3">The sequence shown here is derived from an EMBL/GenBank/DDBJ whole genome shotgun (WGS) entry which is preliminary data.</text>
</comment>
<reference evidence="3 4" key="1">
    <citation type="submission" date="2015-05" db="EMBL/GenBank/DDBJ databases">
        <title>Photobacterium galathea sp. nov.</title>
        <authorList>
            <person name="Machado H."/>
            <person name="Gram L."/>
        </authorList>
    </citation>
    <scope>NUCLEOTIDE SEQUENCE [LARGE SCALE GENOMIC DNA]</scope>
    <source>
        <strain evidence="3 4">DSM 25995</strain>
    </source>
</reference>
<feature type="compositionally biased region" description="Polar residues" evidence="1">
    <location>
        <begin position="182"/>
        <end position="191"/>
    </location>
</feature>
<dbReference type="GO" id="GO:0006302">
    <property type="term" value="P:double-strand break repair"/>
    <property type="evidence" value="ECO:0007669"/>
    <property type="project" value="TreeGrafter"/>
</dbReference>
<dbReference type="SUPFAM" id="SSF52540">
    <property type="entry name" value="P-loop containing nucleoside triphosphate hydrolases"/>
    <property type="match status" value="1"/>
</dbReference>
<organism evidence="3 4">
    <name type="scientific">Photobacterium aphoticum</name>
    <dbReference type="NCBI Taxonomy" id="754436"/>
    <lineage>
        <taxon>Bacteria</taxon>
        <taxon>Pseudomonadati</taxon>
        <taxon>Pseudomonadota</taxon>
        <taxon>Gammaproteobacteria</taxon>
        <taxon>Vibrionales</taxon>
        <taxon>Vibrionaceae</taxon>
        <taxon>Photobacterium</taxon>
    </lineage>
</organism>
<dbReference type="OrthoDB" id="5836727at2"/>
<keyword evidence="3" id="KW-0255">Endonuclease</keyword>
<evidence type="ECO:0000313" key="4">
    <source>
        <dbReference type="Proteomes" id="UP000036426"/>
    </source>
</evidence>
<dbReference type="PANTHER" id="PTHR32182">
    <property type="entry name" value="DNA REPLICATION AND REPAIR PROTEIN RECF"/>
    <property type="match status" value="1"/>
</dbReference>
<dbReference type="InterPro" id="IPR034139">
    <property type="entry name" value="TOPRIM_OLD"/>
</dbReference>
<evidence type="ECO:0000259" key="2">
    <source>
        <dbReference type="Pfam" id="PF20469"/>
    </source>
</evidence>
<dbReference type="Pfam" id="PF20469">
    <property type="entry name" value="OLD-like_TOPRIM"/>
    <property type="match status" value="1"/>
</dbReference>
<dbReference type="PATRIC" id="fig|754436.4.peg.1293"/>
<protein>
    <submittedName>
        <fullName evidence="3">ATP-dependent endonuclease</fullName>
    </submittedName>
</protein>
<dbReference type="GO" id="GO:0004519">
    <property type="term" value="F:endonuclease activity"/>
    <property type="evidence" value="ECO:0007669"/>
    <property type="project" value="UniProtKB-KW"/>
</dbReference>
<proteinExistence type="predicted"/>
<dbReference type="CDD" id="cd01026">
    <property type="entry name" value="TOPRIM_OLD"/>
    <property type="match status" value="1"/>
</dbReference>
<accession>A0A0J1JIV4</accession>
<keyword evidence="4" id="KW-1185">Reference proteome</keyword>
<dbReference type="InterPro" id="IPR027417">
    <property type="entry name" value="P-loop_NTPase"/>
</dbReference>
<evidence type="ECO:0000256" key="1">
    <source>
        <dbReference type="SAM" id="MobiDB-lite"/>
    </source>
</evidence>
<dbReference type="PANTHER" id="PTHR32182:SF19">
    <property type="entry name" value="HOMOLOGY WITH RECF PROTEIN"/>
    <property type="match status" value="1"/>
</dbReference>
<dbReference type="RefSeq" id="WP_047873411.1">
    <property type="nucleotide sequence ID" value="NZ_BMYC01000001.1"/>
</dbReference>
<dbReference type="AlphaFoldDB" id="A0A0J1JIV4"/>
<sequence length="568" mass="65373">MKLQRIEISGFRGIKRLSLSFDELTVLIGENAWGKSSLLDALDIALSPYAKFHTFTFSDFHIDYSAGHAKMNQLHIVLHWQEDYPGECHARRYRAFSPVWIDMPSPDKTPPAKDQSLKTLLYQISSTIEDDKITTRHAFLDRHGEVIPLEQSEKLARQLMVLHPVVRIRDARRLRSHRESEPATSNGQITNGHAEKRKADNQRIERRLDNTCRRLMTQPGHVSQAEIKSSINALHTLVDHYFAFTPHTRHNDFDRAHFPDRAQYAMNPLEQLTEPETSRQSRLVLMGLLNAFIRARGPVELKRLSRPIMILEDPEGRLHPTILHQAWTFIAKMPMQKILTTNSPDLTSVVPLDSIKKLIRKPAKTQVYAISDFKLSRDEQRRITFHLRVHRPSALFSRAWLLVEGETEVWLFNELASICGYNLAAEGVQIIEFAQSGLKPLIKVARSLGIEWHMIADGDMAGKRYVETVRNLLGHEAERHRITMLPKRDIEHFLYYNGFEPLFRELANIPNDSPTPAKKIIQRALKRHAKPDVALAMVNYVDENNTDSIPLLLRWVLKRIVAMSRGQS</sequence>
<feature type="compositionally biased region" description="Basic and acidic residues" evidence="1">
    <location>
        <begin position="193"/>
        <end position="203"/>
    </location>
</feature>
<dbReference type="Proteomes" id="UP000036426">
    <property type="component" value="Unassembled WGS sequence"/>
</dbReference>
<dbReference type="GO" id="GO:0000731">
    <property type="term" value="P:DNA synthesis involved in DNA repair"/>
    <property type="evidence" value="ECO:0007669"/>
    <property type="project" value="TreeGrafter"/>
</dbReference>
<gene>
    <name evidence="3" type="ORF">ABT58_06095</name>
</gene>
<feature type="region of interest" description="Disordered" evidence="1">
    <location>
        <begin position="174"/>
        <end position="203"/>
    </location>
</feature>
<dbReference type="Pfam" id="PF11398">
    <property type="entry name" value="DUF2813"/>
    <property type="match status" value="1"/>
</dbReference>
<keyword evidence="3" id="KW-0378">Hydrolase</keyword>
<feature type="domain" description="OLD protein-like TOPRIM" evidence="2">
    <location>
        <begin position="395"/>
        <end position="459"/>
    </location>
</feature>
<evidence type="ECO:0000313" key="3">
    <source>
        <dbReference type="EMBL" id="KLV01957.1"/>
    </source>
</evidence>
<name>A0A0J1JIV4_9GAMM</name>
<dbReference type="Gene3D" id="3.40.50.300">
    <property type="entry name" value="P-loop containing nucleotide triphosphate hydrolases"/>
    <property type="match status" value="1"/>
</dbReference>